<evidence type="ECO:0000313" key="1">
    <source>
        <dbReference type="EMBL" id="VEA78043.1"/>
    </source>
</evidence>
<organism evidence="1 2">
    <name type="scientific">Salmonella enterica subsp. arizonae</name>
    <dbReference type="NCBI Taxonomy" id="59203"/>
    <lineage>
        <taxon>Bacteria</taxon>
        <taxon>Pseudomonadati</taxon>
        <taxon>Pseudomonadota</taxon>
        <taxon>Gammaproteobacteria</taxon>
        <taxon>Enterobacterales</taxon>
        <taxon>Enterobacteriaceae</taxon>
        <taxon>Salmonella</taxon>
    </lineage>
</organism>
<evidence type="ECO:0000313" key="2">
    <source>
        <dbReference type="Proteomes" id="UP000275676"/>
    </source>
</evidence>
<protein>
    <submittedName>
        <fullName evidence="1">Uncharacterized protein</fullName>
    </submittedName>
</protein>
<name>A0A3S4G8Y2_SALER</name>
<proteinExistence type="predicted"/>
<gene>
    <name evidence="1" type="ORF">NCTC10047_03978</name>
</gene>
<sequence length="183" mass="19689">MCVPRRLYNALLSVMTMRRILATTAALCLGGCITVYGPVKTGGQQQQGSQTGQQPGMSEQISTSFIGNRKPDELLNAVALYFREKATTASVNDQTTGIIAGTGDDPELSSLYLDCSLLPQTQNIQEHYRIVAQVWSAGEGSNVSVMVTGTAGLDTADGNDKVKPVECKSTGIFEKDLLERLRK</sequence>
<dbReference type="EMBL" id="LR134156">
    <property type="protein sequence ID" value="VEA78043.1"/>
    <property type="molecule type" value="Genomic_DNA"/>
</dbReference>
<dbReference type="AlphaFoldDB" id="A0A3S4G8Y2"/>
<reference evidence="1 2" key="1">
    <citation type="submission" date="2018-12" db="EMBL/GenBank/DDBJ databases">
        <authorList>
            <consortium name="Pathogen Informatics"/>
        </authorList>
    </citation>
    <scope>NUCLEOTIDE SEQUENCE [LARGE SCALE GENOMIC DNA]</scope>
    <source>
        <strain evidence="1 2">NCTC10047</strain>
    </source>
</reference>
<accession>A0A3S4G8Y2</accession>
<dbReference type="Proteomes" id="UP000275676">
    <property type="component" value="Chromosome"/>
</dbReference>